<feature type="region of interest" description="Disordered" evidence="1">
    <location>
        <begin position="311"/>
        <end position="374"/>
    </location>
</feature>
<dbReference type="OrthoDB" id="3485856at2759"/>
<evidence type="ECO:0000313" key="2">
    <source>
        <dbReference type="EMBL" id="KKK14311.1"/>
    </source>
</evidence>
<feature type="compositionally biased region" description="Basic and acidic residues" evidence="1">
    <location>
        <begin position="337"/>
        <end position="360"/>
    </location>
</feature>
<organism evidence="2 3">
    <name type="scientific">Aspergillus rambellii</name>
    <dbReference type="NCBI Taxonomy" id="308745"/>
    <lineage>
        <taxon>Eukaryota</taxon>
        <taxon>Fungi</taxon>
        <taxon>Dikarya</taxon>
        <taxon>Ascomycota</taxon>
        <taxon>Pezizomycotina</taxon>
        <taxon>Eurotiomycetes</taxon>
        <taxon>Eurotiomycetidae</taxon>
        <taxon>Eurotiales</taxon>
        <taxon>Aspergillaceae</taxon>
        <taxon>Aspergillus</taxon>
        <taxon>Aspergillus subgen. Nidulantes</taxon>
    </lineage>
</organism>
<evidence type="ECO:0000256" key="1">
    <source>
        <dbReference type="SAM" id="MobiDB-lite"/>
    </source>
</evidence>
<dbReference type="STRING" id="308745.A0A0F8UU57"/>
<protein>
    <submittedName>
        <fullName evidence="2">Uncharacterized protein</fullName>
    </submittedName>
</protein>
<proteinExistence type="predicted"/>
<comment type="caution">
    <text evidence="2">The sequence shown here is derived from an EMBL/GenBank/DDBJ whole genome shotgun (WGS) entry which is preliminary data.</text>
</comment>
<sequence length="374" mass="42554">MPDSIKVPEHLAEEVCHSNACQGTTRPDRHAILPLTPPASSERCRTSGVVALEGALGIFKELQNYRVPAPYNGEEITIELRHDQYLQLLGELESDQALNKFARDKVRWDYDPDRSLLHFRMPTPVHDFFAVSIANEIHKQLEHIADNKDAAAGKFAARIANGGSSRVFLKEGASGDETPAVFPLRQPDVQFQHYDLKKLAWDYIVHSNGDIKVVVGIDINYGGMQDSTLSMWRPSYVHEEGEDMDLLEIQQEIKNQPFRAKDGSHVNQMKSIQLKLSDFAPDELSASFQGIQIEISYAKLAEVLTFAERMHRARESGPGIKSRRRTRKRRRSSSSMEEMKTDDEAKHRRQEEKAEERSAICDDNFVPPFRKRKS</sequence>
<evidence type="ECO:0000313" key="3">
    <source>
        <dbReference type="Proteomes" id="UP000034291"/>
    </source>
</evidence>
<reference evidence="2 3" key="1">
    <citation type="submission" date="2015-02" db="EMBL/GenBank/DDBJ databases">
        <title>Draft Genome Sequences of Two Closely-Related Aflatoxigenic Aspergillus Species Obtained from the Cote d'Ivoire.</title>
        <authorList>
            <person name="Moore G.G."/>
            <person name="Beltz S.B."/>
            <person name="Mack B.M."/>
        </authorList>
    </citation>
    <scope>NUCLEOTIDE SEQUENCE [LARGE SCALE GENOMIC DNA]</scope>
    <source>
        <strain evidence="2 3">SRRC1468</strain>
    </source>
</reference>
<dbReference type="EMBL" id="JZBS01003603">
    <property type="protein sequence ID" value="KKK14311.1"/>
    <property type="molecule type" value="Genomic_DNA"/>
</dbReference>
<keyword evidence="3" id="KW-1185">Reference proteome</keyword>
<name>A0A0F8UU57_9EURO</name>
<accession>A0A0F8UU57</accession>
<feature type="compositionally biased region" description="Basic residues" evidence="1">
    <location>
        <begin position="321"/>
        <end position="332"/>
    </location>
</feature>
<gene>
    <name evidence="2" type="ORF">ARAM_000773</name>
</gene>
<dbReference type="Proteomes" id="UP000034291">
    <property type="component" value="Unassembled WGS sequence"/>
</dbReference>
<dbReference type="AlphaFoldDB" id="A0A0F8UU57"/>